<dbReference type="OrthoDB" id="2018427at2759"/>
<evidence type="ECO:0000256" key="1">
    <source>
        <dbReference type="SAM" id="Coils"/>
    </source>
</evidence>
<gene>
    <name evidence="4" type="ORF">CCAM_LOCUS21958</name>
</gene>
<proteinExistence type="predicted"/>
<protein>
    <recommendedName>
        <fullName evidence="3">C2 NT-type domain-containing protein</fullName>
    </recommendedName>
</protein>
<organism evidence="4 5">
    <name type="scientific">Cuscuta campestris</name>
    <dbReference type="NCBI Taxonomy" id="132261"/>
    <lineage>
        <taxon>Eukaryota</taxon>
        <taxon>Viridiplantae</taxon>
        <taxon>Streptophyta</taxon>
        <taxon>Embryophyta</taxon>
        <taxon>Tracheophyta</taxon>
        <taxon>Spermatophyta</taxon>
        <taxon>Magnoliopsida</taxon>
        <taxon>eudicotyledons</taxon>
        <taxon>Gunneridae</taxon>
        <taxon>Pentapetalae</taxon>
        <taxon>asterids</taxon>
        <taxon>lamiids</taxon>
        <taxon>Solanales</taxon>
        <taxon>Convolvulaceae</taxon>
        <taxon>Cuscuteae</taxon>
        <taxon>Cuscuta</taxon>
        <taxon>Cuscuta subgen. Grammica</taxon>
        <taxon>Cuscuta sect. Cleistogrammica</taxon>
    </lineage>
</organism>
<reference evidence="4 5" key="1">
    <citation type="submission" date="2018-04" db="EMBL/GenBank/DDBJ databases">
        <authorList>
            <person name="Vogel A."/>
        </authorList>
    </citation>
    <scope>NUCLEOTIDE SEQUENCE [LARGE SCALE GENOMIC DNA]</scope>
</reference>
<sequence length="2160" mass="246384">MSRVTKWKLDKNKVKVVFRLQFHATHIPQNGWDKLFVSCIAADTGKTTAKTTKANVRNGTCKWADPIYETTRLLQDVKSKEYDEKLYKLVVAMGSSRASILGEASINLAEHVDTSKPSIVALPLLGSDTGTILHVTVQLLTSKTGFREFEQQRELSERGLQAGVDNKPDYKGPGKVSVSRDAARDEMEKVTRKTKFRPDAKELSSVEEVEEPGDLTAGFDGSSNTSESFNAEKNDTSSAHEIDSLKSEAFGDSNEPLHCQSPQQRQTNSYESQALAHGSNDSFHGWGSDCSMGNDLAIARDDSNQIRASLELEESNIFELKIEVSSIQRQADELGIATDKFAHLLAAEISSGEELAKEVHVLKLECLKAKDDIERLQNLQITPHCTEKQNCPLIQETQDKWIKRILLLEERLTDFQKKLNLGFHEREHRFLQSEFEAVLQILHDIKLGSMDEISLLNIAPHINADAKELSNSCLQKAQHSLPGLGLDLDLCPPEDILHQFSMPALVSQGPNFDLIRELDEAKFERETLVKKMNQMECYYEALVQELEENQKQMLTELQSLRNEHSTCMYTLSINEAELDSLRQDMHLQIAQLVDENHNLDAINKELGERAASSEAALRRAHMNYSIAVEKLQKDLELLSSQVVSMFQSNENLIKQAFLEPSVADDLEYINGLQNLERYDATKQLQLYNEHLNSRKQAACGDVFLEDLKKSLCLQEALYVKVEEDLNEMHSVNFFLDIYSKSLVETLLEADHKYALMKKYMSELAQHLKFSNECKDQLMAKLQYALEDISFVKEEKVRCLDKCNELVLQNQTLVDKLEMISEENCLLTKKLMDGERISAEYGNCLFKYESCLEQNAKLSNLLEQGILENDKLHTEISVLKEDLRLVESERDELAKSKEILQENASFMQDKLVNLLESNDHQLIGTHLGRSNHLDLDLNNLKGLLVQVEEIQHKSFSKVIQLMEENKRIEIEKHDSEASLSRASSEILALKQRFKINMQDLSTKLSTSNALVEKLQLGLESVANKLQFTAEMDENHALQNIVLADLSFSKVELQRNEHFFQDKLNLDYVVDEIERSSSTIARLLQENYDLMMTLQSKTDESIKLAYDISGLQENLKSQSHELDSERDAKAALLVKVQDLDSQLNEKHAILLDLRQHNSELMQENHDLTTSLQGNIEDSFRLSSEASDLKEKLANLHDELHSEINANALLQAKVHDLMHTLEEKNNSLHNLEKHNTEVVQEKQELMISLQGKIEESVKLESEICDLKEKLKSLHDELQSEKASKEGRVQDLTIELHEKHNCLLELEKCNTKLIQEKHNLVLSLQGATEESANLGSEISRLKEDMRALHDALLSERDSKTKLEDTTRDLTFQLNEKHGSLNAMEMQNIHLIQERQDLTDSLKGKTEESVKLSSEIISLKDKLRSLSDELDSQKDSNVELEGRVRDLTSELNVKHLNILDLEKLNTELAHFRERASELEVEKSQLQYHLLQRDECIEKLKEDSSLLNEMRSLELHMHESLIASDVKFVFAVNQYGSVVQKLELSDGCLGNLREQYDDLQAKQNPDFANEANHCDEKLKLLSSLDTVRSDLEASLAQNKVLSDYNNALESRVKEYKNEVTNLEVCLSKAKHSRALEIGHLKDLLTIAEEEICCLIVSKEELGVVVTVLRSKLDEQLPYMSLLEKYQDELLTLQSQFNELEHKLAQQVLKTEEFKNLSLHLKEQKDKAEAECVLAREEKESQGPPVPKPESLRIAFIKEQYETKVQELKQQLSMSKRHGEDMLLKLQDAIDENEGRKRSDALHTKRNEELALKLSALESELQSVLYEKREIAKAHDRIKAELDCALLSLECSKEEQEKLEASLQEYKGEYSRHARDVSTTKHQLEIFKCQSTSKEVKHATDEYPKPLSPNSSHQEYLGCPEKLDACSTPAGESEDLALLDISQTAQVVLSVEGKLDTQHLSIEELPSTSYDVNNNLFEIQNLRASLDHLHAELERMKNENSLVPKDHNFHPDFQASQRELEQLHKTNEDLRSMFPLFNEITTSGNALERVLALEVELAEALKQKSESNIIHSSFFKRHSDEEAIFKSFRDINVVIKEMLELKARHVAMENELNDMHDRYSQLSLQFAEVEGERQKLKMTLKNLRGSRKLYQLSHSSSTTIPADSFSS</sequence>
<feature type="compositionally biased region" description="Polar residues" evidence="2">
    <location>
        <begin position="260"/>
        <end position="272"/>
    </location>
</feature>
<feature type="domain" description="C2 NT-type" evidence="3">
    <location>
        <begin position="6"/>
        <end position="141"/>
    </location>
</feature>
<dbReference type="Proteomes" id="UP000595140">
    <property type="component" value="Unassembled WGS sequence"/>
</dbReference>
<feature type="coiled-coil region" evidence="1">
    <location>
        <begin position="1183"/>
        <end position="1238"/>
    </location>
</feature>
<dbReference type="SUPFAM" id="SSF90257">
    <property type="entry name" value="Myosin rod fragments"/>
    <property type="match status" value="1"/>
</dbReference>
<evidence type="ECO:0000259" key="3">
    <source>
        <dbReference type="PROSITE" id="PS51840"/>
    </source>
</evidence>
<feature type="coiled-coil region" evidence="1">
    <location>
        <begin position="1592"/>
        <end position="1619"/>
    </location>
</feature>
<feature type="coiled-coil region" evidence="1">
    <location>
        <begin position="1411"/>
        <end position="1476"/>
    </location>
</feature>
<keyword evidence="5" id="KW-1185">Reference proteome</keyword>
<dbReference type="PANTHER" id="PTHR34452">
    <property type="entry name" value="MYOSIN HEAVY CHAIN-RELATED PROTEIN"/>
    <property type="match status" value="1"/>
</dbReference>
<dbReference type="Pfam" id="PF10358">
    <property type="entry name" value="NT-C2"/>
    <property type="match status" value="1"/>
</dbReference>
<feature type="coiled-coil region" evidence="1">
    <location>
        <begin position="868"/>
        <end position="916"/>
    </location>
</feature>
<dbReference type="EMBL" id="OOIL02002089">
    <property type="protein sequence ID" value="VFQ80182.1"/>
    <property type="molecule type" value="Genomic_DNA"/>
</dbReference>
<feature type="coiled-coil region" evidence="1">
    <location>
        <begin position="1800"/>
        <end position="1869"/>
    </location>
</feature>
<dbReference type="PROSITE" id="PS51840">
    <property type="entry name" value="C2_NT"/>
    <property type="match status" value="1"/>
</dbReference>
<evidence type="ECO:0000313" key="5">
    <source>
        <dbReference type="Proteomes" id="UP000595140"/>
    </source>
</evidence>
<name>A0A484LUL9_9ASTE</name>
<feature type="compositionally biased region" description="Basic and acidic residues" evidence="2">
    <location>
        <begin position="230"/>
        <end position="246"/>
    </location>
</feature>
<dbReference type="PANTHER" id="PTHR34452:SF1">
    <property type="entry name" value="SPORULATION-SPECIFIC PROTEIN"/>
    <property type="match status" value="1"/>
</dbReference>
<keyword evidence="1" id="KW-0175">Coiled coil</keyword>
<feature type="coiled-coil region" evidence="1">
    <location>
        <begin position="1264"/>
        <end position="1291"/>
    </location>
</feature>
<evidence type="ECO:0000256" key="2">
    <source>
        <dbReference type="SAM" id="MobiDB-lite"/>
    </source>
</evidence>
<feature type="coiled-coil region" evidence="1">
    <location>
        <begin position="1676"/>
        <end position="1771"/>
    </location>
</feature>
<feature type="coiled-coil region" evidence="1">
    <location>
        <begin position="532"/>
        <end position="563"/>
    </location>
</feature>
<evidence type="ECO:0000313" key="4">
    <source>
        <dbReference type="EMBL" id="VFQ80182.1"/>
    </source>
</evidence>
<feature type="coiled-coil region" evidence="1">
    <location>
        <begin position="1972"/>
        <end position="2026"/>
    </location>
</feature>
<accession>A0A484LUL9</accession>
<feature type="region of interest" description="Disordered" evidence="2">
    <location>
        <begin position="153"/>
        <end position="276"/>
    </location>
</feature>
<dbReference type="InterPro" id="IPR019448">
    <property type="entry name" value="NT-C2"/>
</dbReference>
<feature type="compositionally biased region" description="Basic and acidic residues" evidence="2">
    <location>
        <begin position="181"/>
        <end position="204"/>
    </location>
</feature>